<evidence type="ECO:0000313" key="2">
    <source>
        <dbReference type="EMBL" id="CAE7263327.1"/>
    </source>
</evidence>
<feature type="compositionally biased region" description="Basic and acidic residues" evidence="1">
    <location>
        <begin position="1001"/>
        <end position="1017"/>
    </location>
</feature>
<evidence type="ECO:0000313" key="3">
    <source>
        <dbReference type="Proteomes" id="UP000601435"/>
    </source>
</evidence>
<feature type="region of interest" description="Disordered" evidence="1">
    <location>
        <begin position="358"/>
        <end position="454"/>
    </location>
</feature>
<feature type="region of interest" description="Disordered" evidence="1">
    <location>
        <begin position="469"/>
        <end position="534"/>
    </location>
</feature>
<feature type="non-terminal residue" evidence="2">
    <location>
        <position position="1"/>
    </location>
</feature>
<reference evidence="2" key="1">
    <citation type="submission" date="2021-02" db="EMBL/GenBank/DDBJ databases">
        <authorList>
            <person name="Dougan E. K."/>
            <person name="Rhodes N."/>
            <person name="Thang M."/>
            <person name="Chan C."/>
        </authorList>
    </citation>
    <scope>NUCLEOTIDE SEQUENCE</scope>
</reference>
<feature type="region of interest" description="Disordered" evidence="1">
    <location>
        <begin position="767"/>
        <end position="881"/>
    </location>
</feature>
<keyword evidence="3" id="KW-1185">Reference proteome</keyword>
<feature type="compositionally biased region" description="Basic and acidic residues" evidence="1">
    <location>
        <begin position="853"/>
        <end position="867"/>
    </location>
</feature>
<dbReference type="OrthoDB" id="432563at2759"/>
<feature type="compositionally biased region" description="Low complexity" evidence="1">
    <location>
        <begin position="504"/>
        <end position="526"/>
    </location>
</feature>
<sequence>MAMFALMNVVLVQEFSREGLLCFPDQFWSQCHEMVFLKPPVQGHLSNDAGWVLLQNYREKGIVYHLVVLADKYQKSQSKVASPGHGLAMVAGPPAIQRGLLFKCCWYCGAVVAMGKLERPFAKPVEEIDPEDEAEEEPEANLTGLWEKLSNDEVVRARLLKIATLRTLYELVSEYWEPRKKASSESLEGDSEVTPESTECPLEDGYEETKDAELLVAKQLGVVAEASDAAALSPALKSGVTEDLEKLSFNSPDVPVKRPAPASSSKAAAKRRKAEILEISDSPCRSTPGPRGVDLPARIARLNFLRQEIQKRSAAMAVARPLQSNSLPSMDAQDTCPADLSPIAKNLENKFVLAAVGDGDDTSPAGRKEDPALGAVGGDESQQAPKEKPEVTPTPAPDRMEDDVFYDATELSRNQQIEARDDLKQSGGTGTDDEDKDEEDGEDEPRVFKKPAAKVKPAAALKAAICKAKAKVKQDEDEIPAPKRRPGRPKKEAENPEEGELESEPGPTGIAQAPAEDAPAESAETALEGAGASAEPAKKKRIFEGLILSGCYAACNFDNWALIEIMVLLASMDVARPCEHFDVVEMFAGSSRVSRLAKGLGKHAVALDKSIDESMDLNTDAGFLFMLLVLLMVALEIVPVIENPASCYPPRFAGKLLRMQKDFADRRPILPEEVTHHRKHDTLIDLLKRLPDDDWNDAELYSALKEEISSAEGRVADAVLESINDNAYKFLLQSLKAKDEVKQEPELEAEGLAPAVVPVAELPRPEESAGILGGEQAPTSKETQLEESFLEDTLVTTPCPEKDAYYGANSPEPLPEEETPKTRKPSPSEPPTSAASKSSDASVQTGTQSEPDAATREPSKHIPDPSEHIVPPKSMPFDFAPPTQAAINARLRRIFKPRASGEYQVDAEFIKMYKDKNGGGQEKVTFVKHCKKVTQQLSEEIRKAGIKRKSKRTLVETAMEFEEDTDHEMDAPDRVELSDGPDDDQPGEMNAEYLSKSGWPEQEKVEDQSTEDDRGAHEGGGGDVQHAQEGGQKEINEKLETTKRILESMCLHDRARSYAPKIARRLSQWFVAWQRPGGHEKRISTFHVKPQSWVKYLMTEEPDVLVGMTGDFKTNNEAFWTAYRHQHATHSVFAKHNGRLGDVLPIFLHGDEGRGKKKTGYLVLSFESPFGSTERKVKKCNCAVYLSSRPDLPVYGVCNETLIPAHLLAACRSMFTNYRGHSFLSRHLLFGLSKTTYKSNPHIVAKLLEEMADGFRELFDEGIVIGHRKIFAAVVAVKGDADFHTIYFALERCYSRVVAQQTMGYICHLCNAAAGTLDPGLDCSPFEDFSDQPQWQRGMFRKRPWSAQPILASIPHDQQGAQERMIVPDPFHVVKI</sequence>
<dbReference type="EMBL" id="CAJNJA010010854">
    <property type="protein sequence ID" value="CAE7263327.1"/>
    <property type="molecule type" value="Genomic_DNA"/>
</dbReference>
<feature type="compositionally biased region" description="Acidic residues" evidence="1">
    <location>
        <begin position="431"/>
        <end position="443"/>
    </location>
</feature>
<feature type="compositionally biased region" description="Basic and acidic residues" evidence="1">
    <location>
        <begin position="968"/>
        <end position="977"/>
    </location>
</feature>
<feature type="region of interest" description="Disordered" evidence="1">
    <location>
        <begin position="251"/>
        <end position="271"/>
    </location>
</feature>
<gene>
    <name evidence="2" type="ORF">SNEC2469_LOCUS6096</name>
</gene>
<dbReference type="Proteomes" id="UP000601435">
    <property type="component" value="Unassembled WGS sequence"/>
</dbReference>
<organism evidence="2 3">
    <name type="scientific">Symbiodinium necroappetens</name>
    <dbReference type="NCBI Taxonomy" id="1628268"/>
    <lineage>
        <taxon>Eukaryota</taxon>
        <taxon>Sar</taxon>
        <taxon>Alveolata</taxon>
        <taxon>Dinophyceae</taxon>
        <taxon>Suessiales</taxon>
        <taxon>Symbiodiniaceae</taxon>
        <taxon>Symbiodinium</taxon>
    </lineage>
</organism>
<comment type="caution">
    <text evidence="2">The sequence shown here is derived from an EMBL/GenBank/DDBJ whole genome shotgun (WGS) entry which is preliminary data.</text>
</comment>
<feature type="region of interest" description="Disordered" evidence="1">
    <location>
        <begin position="180"/>
        <end position="202"/>
    </location>
</feature>
<name>A0A812MQ17_9DINO</name>
<evidence type="ECO:0000256" key="1">
    <source>
        <dbReference type="SAM" id="MobiDB-lite"/>
    </source>
</evidence>
<proteinExistence type="predicted"/>
<feature type="region of interest" description="Disordered" evidence="1">
    <location>
        <begin position="960"/>
        <end position="1035"/>
    </location>
</feature>
<accession>A0A812MQ17</accession>
<feature type="compositionally biased region" description="Low complexity" evidence="1">
    <location>
        <begin position="257"/>
        <end position="267"/>
    </location>
</feature>
<feature type="non-terminal residue" evidence="2">
    <location>
        <position position="1376"/>
    </location>
</feature>
<protein>
    <submittedName>
        <fullName evidence="2">Uncharacterized protein</fullName>
    </submittedName>
</protein>
<feature type="compositionally biased region" description="Polar residues" evidence="1">
    <location>
        <begin position="840"/>
        <end position="850"/>
    </location>
</feature>